<dbReference type="Pfam" id="PF03735">
    <property type="entry name" value="ENT"/>
    <property type="match status" value="1"/>
</dbReference>
<feature type="region of interest" description="Disordered" evidence="3">
    <location>
        <begin position="705"/>
        <end position="728"/>
    </location>
</feature>
<dbReference type="InterPro" id="IPR033482">
    <property type="entry name" value="EMSY"/>
</dbReference>
<feature type="region of interest" description="Disordered" evidence="3">
    <location>
        <begin position="195"/>
        <end position="237"/>
    </location>
</feature>
<keyword evidence="6" id="KW-1185">Reference proteome</keyword>
<feature type="domain" description="ENT" evidence="4">
    <location>
        <begin position="29"/>
        <end position="125"/>
    </location>
</feature>
<dbReference type="PROSITE" id="PS51138">
    <property type="entry name" value="ENT"/>
    <property type="match status" value="1"/>
</dbReference>
<dbReference type="Proteomes" id="UP001608902">
    <property type="component" value="Unassembled WGS sequence"/>
</dbReference>
<dbReference type="PANTHER" id="PTHR16500:SF3">
    <property type="entry name" value="BRCA2-INTERACTING TRANSCRIPTIONAL REPRESSOR EMSY"/>
    <property type="match status" value="1"/>
</dbReference>
<evidence type="ECO:0000256" key="1">
    <source>
        <dbReference type="ARBA" id="ARBA00004123"/>
    </source>
</evidence>
<accession>A0ABD6ERP1</accession>
<protein>
    <recommendedName>
        <fullName evidence="4">ENT domain-containing protein</fullName>
    </recommendedName>
</protein>
<dbReference type="GO" id="GO:0005634">
    <property type="term" value="C:nucleus"/>
    <property type="evidence" value="ECO:0007669"/>
    <property type="project" value="UniProtKB-SubCell"/>
</dbReference>
<evidence type="ECO:0000259" key="4">
    <source>
        <dbReference type="PROSITE" id="PS51138"/>
    </source>
</evidence>
<dbReference type="SUPFAM" id="SSF158639">
    <property type="entry name" value="ENT-like"/>
    <property type="match status" value="1"/>
</dbReference>
<sequence length="796" mass="85614">MAALELDSKHVFNEDINLESLDNIDEEDCSYMLRCFETEAFSSVVSAMRAQGMLTEYKEVLLDHLKTALFISDESFKAEIRRAANDERLSLIARTLNPSYDTFAQWGCRGTETIPQSLPNIKLYDDDEMSGMEVADQLLRLANSHNSTLRDSEDALGRLIALPKAPFVPERLRALLRETETNSQDRLPVVPVVSREKEFHRSPKKNECDRKVGMFSTGKRRGRKPKTRTPPSPAVEDAAVSVSVKLETGTQSSSLLPYSNERDQVVTSGVIQSQNCISIPTSVQSAADALTMISGVCGNSAGRSDQSTCSAENFDKNLSATTDNYTVHIAQTLSPTVSDIQKECQLNVSSQDCTTTENGKIRKKRLKMRDNSAFTCARVRPFVFEPIPVGSKVKPVRGNPDKRATKRQSPVAQSAFTLLPSSSISSSSSASSATSTSLPASSSSLPSRNVPLSPSMTADATRLHPASHSGMISSGLVMKRARTNSAGADSLVAENGFHLRQTGNTIAFNKAQTLIPRTFVRTASRAKFIVSTAQAASAYSSPTRPYYGNPSAAAMGITIRPAVVTNNENGVYASGEKSLIQSSATAASSQQTLEVQHLAGQEYAAHSVYLSPYQQSKALKRSSVSTKPNSFVIGTTSRTGSVFGDAAGGVQIASASYPFITAVPVCTSRSLSLPGPSVLANGECSEPIETGTVCDVPVASGSDSVNNGRVTNTSKASEDSADANSQGVRLECDEVMPPEQRCIVPTSGGGVLALSPPFTLNRHILRPLGLAQSEWLLLNYNPQYYFTLKTCFLAFL</sequence>
<keyword evidence="2" id="KW-0539">Nucleus</keyword>
<proteinExistence type="predicted"/>
<dbReference type="AlphaFoldDB" id="A0ABD6ERP1"/>
<organism evidence="5 6">
    <name type="scientific">Gnathostoma spinigerum</name>
    <dbReference type="NCBI Taxonomy" id="75299"/>
    <lineage>
        <taxon>Eukaryota</taxon>
        <taxon>Metazoa</taxon>
        <taxon>Ecdysozoa</taxon>
        <taxon>Nematoda</taxon>
        <taxon>Chromadorea</taxon>
        <taxon>Rhabditida</taxon>
        <taxon>Spirurina</taxon>
        <taxon>Gnathostomatomorpha</taxon>
        <taxon>Gnathostomatoidea</taxon>
        <taxon>Gnathostomatidae</taxon>
        <taxon>Gnathostoma</taxon>
    </lineage>
</organism>
<gene>
    <name evidence="5" type="ORF">AB6A40_006663</name>
</gene>
<feature type="region of interest" description="Disordered" evidence="3">
    <location>
        <begin position="389"/>
        <end position="462"/>
    </location>
</feature>
<evidence type="ECO:0000313" key="6">
    <source>
        <dbReference type="Proteomes" id="UP001608902"/>
    </source>
</evidence>
<feature type="compositionally biased region" description="Basic residues" evidence="3">
    <location>
        <begin position="218"/>
        <end position="227"/>
    </location>
</feature>
<dbReference type="InterPro" id="IPR005491">
    <property type="entry name" value="ENT_dom"/>
</dbReference>
<evidence type="ECO:0000313" key="5">
    <source>
        <dbReference type="EMBL" id="MFH4979954.1"/>
    </source>
</evidence>
<dbReference type="SMART" id="SM01191">
    <property type="entry name" value="ENT"/>
    <property type="match status" value="1"/>
</dbReference>
<name>A0ABD6ERP1_9BILA</name>
<dbReference type="PANTHER" id="PTHR16500">
    <property type="entry name" value="BRCA2-INTERACTING TRANSCRIPTIONAL REPRESSOR EMSY"/>
    <property type="match status" value="1"/>
</dbReference>
<comment type="subcellular location">
    <subcellularLocation>
        <location evidence="1">Nucleus</location>
    </subcellularLocation>
</comment>
<evidence type="ECO:0000256" key="2">
    <source>
        <dbReference type="ARBA" id="ARBA00023242"/>
    </source>
</evidence>
<feature type="compositionally biased region" description="Basic and acidic residues" evidence="3">
    <location>
        <begin position="195"/>
        <end position="212"/>
    </location>
</feature>
<comment type="caution">
    <text evidence="5">The sequence shown here is derived from an EMBL/GenBank/DDBJ whole genome shotgun (WGS) entry which is preliminary data.</text>
</comment>
<dbReference type="InterPro" id="IPR036142">
    <property type="entry name" value="ENT_dom-like_sf"/>
</dbReference>
<feature type="compositionally biased region" description="Low complexity" evidence="3">
    <location>
        <begin position="414"/>
        <end position="455"/>
    </location>
</feature>
<feature type="compositionally biased region" description="Polar residues" evidence="3">
    <location>
        <begin position="705"/>
        <end position="715"/>
    </location>
</feature>
<evidence type="ECO:0000256" key="3">
    <source>
        <dbReference type="SAM" id="MobiDB-lite"/>
    </source>
</evidence>
<dbReference type="Gene3D" id="1.10.1240.40">
    <property type="entry name" value="ENT domain"/>
    <property type="match status" value="1"/>
</dbReference>
<dbReference type="EMBL" id="JBGFUD010004868">
    <property type="protein sequence ID" value="MFH4979954.1"/>
    <property type="molecule type" value="Genomic_DNA"/>
</dbReference>
<reference evidence="5 6" key="1">
    <citation type="submission" date="2024-08" db="EMBL/GenBank/DDBJ databases">
        <title>Gnathostoma spinigerum genome.</title>
        <authorList>
            <person name="Gonzalez-Bertolin B."/>
            <person name="Monzon S."/>
            <person name="Zaballos A."/>
            <person name="Jimenez P."/>
            <person name="Dekumyoy P."/>
            <person name="Varona S."/>
            <person name="Cuesta I."/>
            <person name="Sumanam S."/>
            <person name="Adisakwattana P."/>
            <person name="Gasser R.B."/>
            <person name="Hernandez-Gonzalez A."/>
            <person name="Young N.D."/>
            <person name="Perteguer M.J."/>
        </authorList>
    </citation>
    <scope>NUCLEOTIDE SEQUENCE [LARGE SCALE GENOMIC DNA]</scope>
    <source>
        <strain evidence="5">AL3</strain>
        <tissue evidence="5">Liver</tissue>
    </source>
</reference>